<name>A0A7X1KRR8_9PSED</name>
<dbReference type="EMBL" id="JACMYH010000001">
    <property type="protein sequence ID" value="MBC2676921.1"/>
    <property type="molecule type" value="Genomic_DNA"/>
</dbReference>
<dbReference type="Proteomes" id="UP000546173">
    <property type="component" value="Unassembled WGS sequence"/>
</dbReference>
<dbReference type="RefSeq" id="WP_185793107.1">
    <property type="nucleotide sequence ID" value="NZ_JACMYH010000001.1"/>
</dbReference>
<gene>
    <name evidence="1" type="ORF">H7993_00825</name>
</gene>
<reference evidence="1 2" key="1">
    <citation type="submission" date="2020-08" db="EMBL/GenBank/DDBJ databases">
        <title>Pseudomonas sp. nov.</title>
        <authorList>
            <person name="Gieschler S."/>
            <person name="Fiedler G."/>
            <person name="Brinks E."/>
            <person name="Boehnlein C."/>
            <person name="Franz C.M.A.P."/>
            <person name="Kabisch J."/>
        </authorList>
    </citation>
    <scope>NUCLEOTIDE SEQUENCE [LARGE SCALE GENOMIC DNA]</scope>
    <source>
        <strain evidence="1 2">MBT-2</strain>
    </source>
</reference>
<protein>
    <submittedName>
        <fullName evidence="1">Uncharacterized protein</fullName>
    </submittedName>
</protein>
<organism evidence="1 2">
    <name type="scientific">Pseudomonas baltica</name>
    <dbReference type="NCBI Taxonomy" id="2762576"/>
    <lineage>
        <taxon>Bacteria</taxon>
        <taxon>Pseudomonadati</taxon>
        <taxon>Pseudomonadota</taxon>
        <taxon>Gammaproteobacteria</taxon>
        <taxon>Pseudomonadales</taxon>
        <taxon>Pseudomonadaceae</taxon>
        <taxon>Pseudomonas</taxon>
    </lineage>
</organism>
<dbReference type="AlphaFoldDB" id="A0A7X1KRR8"/>
<sequence>MERTLVWPWHGMITAETLQLPNGATRPTQELSFSPANAAGPGDNHRIVVEGVASISDAEAALAPAGGQYWSGRALVTSGRLYEKEIGWLYQALDGSRWSVTMPIRNIQPVTSTLRLTFKRFGEFTRAPESISLTQQFQVGLLSEDDRKLYFADFGNSQTHSIRLHSVSDTGRTAIISWCISNAGNGFDPHARPYTYLKVSLTGSGSEIAASYEILYDKTRVRRDDQPIAIEDYGFAVDPSRNWVETNREPFGDGGPNSGTRYFYDYVPTTTLKVMKGDDLFPGPVSVNRRQTWIPFISFQGETPVPCTFSCVYRAERPMPVINVVTDEQVVHLIYTDGHGGVENDGKYHFEGSTAAEGALTITIAHGDYRWTRSYTFSSQSVLNDLVYTTAYFNGEQLPNIGTGRAGFGIIATGELWADVGQFRPSVGVSMANVSDVTYFYLYSNNCLALATVTDYPKHKFYGAITPDGFIPPVGEHPTDFSPHFGSYHPFTGQLMLGSSKPVNWI</sequence>
<comment type="caution">
    <text evidence="1">The sequence shown here is derived from an EMBL/GenBank/DDBJ whole genome shotgun (WGS) entry which is preliminary data.</text>
</comment>
<evidence type="ECO:0000313" key="2">
    <source>
        <dbReference type="Proteomes" id="UP000546173"/>
    </source>
</evidence>
<accession>A0A7X1KRR8</accession>
<evidence type="ECO:0000313" key="1">
    <source>
        <dbReference type="EMBL" id="MBC2676921.1"/>
    </source>
</evidence>
<proteinExistence type="predicted"/>
<keyword evidence="2" id="KW-1185">Reference proteome</keyword>